<protein>
    <recommendedName>
        <fullName evidence="8">Grh/CP2 DB domain-containing protein</fullName>
    </recommendedName>
</protein>
<accession>A0A6A4TIL6</accession>
<reference evidence="9 10" key="1">
    <citation type="submission" date="2019-06" db="EMBL/GenBank/DDBJ databases">
        <title>Draft genomes of female and male turbot (Scophthalmus maximus).</title>
        <authorList>
            <person name="Xu H."/>
            <person name="Xu X.-W."/>
            <person name="Shao C."/>
            <person name="Chen S."/>
        </authorList>
    </citation>
    <scope>NUCLEOTIDE SEQUENCE [LARGE SCALE GENOMIC DNA]</scope>
    <source>
        <strain evidence="9">Ysfricsl-2016a</strain>
        <tissue evidence="9">Blood</tissue>
    </source>
</reference>
<dbReference type="GO" id="GO:0000978">
    <property type="term" value="F:RNA polymerase II cis-regulatory region sequence-specific DNA binding"/>
    <property type="evidence" value="ECO:0007669"/>
    <property type="project" value="TreeGrafter"/>
</dbReference>
<dbReference type="EMBL" id="VEVO01000003">
    <property type="protein sequence ID" value="KAF0044338.1"/>
    <property type="molecule type" value="Genomic_DNA"/>
</dbReference>
<evidence type="ECO:0000256" key="5">
    <source>
        <dbReference type="ARBA" id="ARBA00023242"/>
    </source>
</evidence>
<feature type="region of interest" description="Disordered" evidence="7">
    <location>
        <begin position="258"/>
        <end position="280"/>
    </location>
</feature>
<dbReference type="Pfam" id="PF25416">
    <property type="entry name" value="GRHL1_C"/>
    <property type="match status" value="1"/>
</dbReference>
<evidence type="ECO:0000256" key="4">
    <source>
        <dbReference type="ARBA" id="ARBA00023163"/>
    </source>
</evidence>
<dbReference type="PANTHER" id="PTHR11037:SF16">
    <property type="entry name" value="GRAINYHEAD-LIKE PROTEIN 1 HOMOLOG"/>
    <property type="match status" value="1"/>
</dbReference>
<keyword evidence="3 6" id="KW-0238">DNA-binding</keyword>
<evidence type="ECO:0000256" key="3">
    <source>
        <dbReference type="ARBA" id="ARBA00023125"/>
    </source>
</evidence>
<evidence type="ECO:0000259" key="8">
    <source>
        <dbReference type="PROSITE" id="PS51968"/>
    </source>
</evidence>
<keyword evidence="2" id="KW-0805">Transcription regulation</keyword>
<feature type="compositionally biased region" description="Polar residues" evidence="7">
    <location>
        <begin position="258"/>
        <end position="278"/>
    </location>
</feature>
<evidence type="ECO:0000256" key="6">
    <source>
        <dbReference type="PROSITE-ProRule" id="PRU01313"/>
    </source>
</evidence>
<evidence type="ECO:0000256" key="7">
    <source>
        <dbReference type="SAM" id="MobiDB-lite"/>
    </source>
</evidence>
<dbReference type="GO" id="GO:0005634">
    <property type="term" value="C:nucleus"/>
    <property type="evidence" value="ECO:0007669"/>
    <property type="project" value="UniProtKB-SubCell"/>
</dbReference>
<evidence type="ECO:0000313" key="10">
    <source>
        <dbReference type="Proteomes" id="UP000438429"/>
    </source>
</evidence>
<comment type="caution">
    <text evidence="9">The sequence shown here is derived from an EMBL/GenBank/DDBJ whole genome shotgun (WGS) entry which is preliminary data.</text>
</comment>
<dbReference type="InterPro" id="IPR007604">
    <property type="entry name" value="CP2"/>
</dbReference>
<name>A0A6A4TIL6_SCOMX</name>
<dbReference type="Proteomes" id="UP000438429">
    <property type="component" value="Unassembled WGS sequence"/>
</dbReference>
<keyword evidence="4" id="KW-0804">Transcription</keyword>
<evidence type="ECO:0000256" key="2">
    <source>
        <dbReference type="ARBA" id="ARBA00023015"/>
    </source>
</evidence>
<sequence>MENRQKKWYGTKMNTMVGAFASIISDNKVAPALSLAVRQASPFLLCGEKWKVTQTGFMILRPLPEVYPKRLEYFMSHQRAGLNHWASSVSGGLFHGEEDGSDFQYQLESPVRPTEMSQEHDNKRAVLVLQNEPGYGGQRRSFTTEDEAWKSFLENPLTAATKAMMSINGDEDSAAALGLLYDYYKTPDPDWTPPRSTPGSWHGEQDPDTTVTVSIAAVPNYPPVKTEVPTHGFSVTVPNNCAETDSHVGVFDRHLTHNTVQFSPSTQSRTPPDSTFSESFKDGSQEVFSFPGDLQLRMASMAPEDYTHFNTVPGNNFEYTLEASKSLRQKTGDGTMTYLNKGQFYPITLREIDSKGMQQPITKVRSVVMVVFGEEKCRDDQLKHWKYWHSRQHTAKQRCLDIADYKESFNTIGNIEEISYNAISFTWDTNEEAKIFISVNCLSTDFSSQKGVKGLPLNLQIDTYSYNNRSNKPIHRAYCQIKVFCDKGAERKIRDEERKQSRRKGKVADINPGLSFVDVKVPILQKRNDVTIFKMMTDIETQPVLFIPDIHFSTFQRHALLHICNSTADLLVCADQSQLSVIRKNEWVAVHIAFDPVDSWRRQHDSICKAVDSKQRLPLQDVLWIKIVFCLSQQKMERRVLLYVRRETEEVFDALMLKNPTLKGLMEAISEKYELPLEKVGKVYKKCKKGILVHMDDNIIKHYSNEDTFQITMEEMGGMYKLTLTEI</sequence>
<feature type="domain" description="Grh/CP2 DB" evidence="8">
    <location>
        <begin position="313"/>
        <end position="547"/>
    </location>
</feature>
<gene>
    <name evidence="9" type="ORF">F2P81_003496</name>
</gene>
<dbReference type="PROSITE" id="PS51968">
    <property type="entry name" value="GRH_CP2_DB"/>
    <property type="match status" value="1"/>
</dbReference>
<organism evidence="9 10">
    <name type="scientific">Scophthalmus maximus</name>
    <name type="common">Turbot</name>
    <name type="synonym">Psetta maxima</name>
    <dbReference type="NCBI Taxonomy" id="52904"/>
    <lineage>
        <taxon>Eukaryota</taxon>
        <taxon>Metazoa</taxon>
        <taxon>Chordata</taxon>
        <taxon>Craniata</taxon>
        <taxon>Vertebrata</taxon>
        <taxon>Euteleostomi</taxon>
        <taxon>Actinopterygii</taxon>
        <taxon>Neopterygii</taxon>
        <taxon>Teleostei</taxon>
        <taxon>Neoteleostei</taxon>
        <taxon>Acanthomorphata</taxon>
        <taxon>Carangaria</taxon>
        <taxon>Pleuronectiformes</taxon>
        <taxon>Pleuronectoidei</taxon>
        <taxon>Scophthalmidae</taxon>
        <taxon>Scophthalmus</taxon>
    </lineage>
</organism>
<comment type="subcellular location">
    <subcellularLocation>
        <location evidence="1 6">Nucleus</location>
    </subcellularLocation>
</comment>
<dbReference type="AlphaFoldDB" id="A0A6A4TIL6"/>
<dbReference type="PANTHER" id="PTHR11037">
    <property type="entry name" value="TRANSCRIPTION FACTOR CP2"/>
    <property type="match status" value="1"/>
</dbReference>
<dbReference type="InterPro" id="IPR057520">
    <property type="entry name" value="GRHL1/CP2_C"/>
</dbReference>
<dbReference type="InterPro" id="IPR040167">
    <property type="entry name" value="TF_CP2-like"/>
</dbReference>
<keyword evidence="5 6" id="KW-0539">Nucleus</keyword>
<dbReference type="Pfam" id="PF04516">
    <property type="entry name" value="CP2"/>
    <property type="match status" value="1"/>
</dbReference>
<dbReference type="GO" id="GO:0001228">
    <property type="term" value="F:DNA-binding transcription activator activity, RNA polymerase II-specific"/>
    <property type="evidence" value="ECO:0007669"/>
    <property type="project" value="TreeGrafter"/>
</dbReference>
<proteinExistence type="predicted"/>
<evidence type="ECO:0000256" key="1">
    <source>
        <dbReference type="ARBA" id="ARBA00004123"/>
    </source>
</evidence>
<evidence type="ECO:0000313" key="9">
    <source>
        <dbReference type="EMBL" id="KAF0044338.1"/>
    </source>
</evidence>